<dbReference type="AlphaFoldDB" id="A0AAE3ZGH9"/>
<dbReference type="InterPro" id="IPR007168">
    <property type="entry name" value="Phageshock_PspC_N"/>
</dbReference>
<comment type="caution">
    <text evidence="9">The sequence shown here is derived from an EMBL/GenBank/DDBJ whole genome shotgun (WGS) entry which is preliminary data.</text>
</comment>
<evidence type="ECO:0000256" key="1">
    <source>
        <dbReference type="ARBA" id="ARBA00004162"/>
    </source>
</evidence>
<comment type="subcellular location">
    <subcellularLocation>
        <location evidence="1">Cell membrane</location>
        <topology evidence="1">Single-pass membrane protein</topology>
    </subcellularLocation>
</comment>
<accession>A0AAE3ZGH9</accession>
<sequence length="412" mass="43142">MRGPDGKKTAGIEDTVRDFWADRPVRPRTGTKLGGVSAALGNRYGIDPVLVRVAFVVGTFYGGAGIVLYLLGWLLLPREGTGRPGESRSHTTSGPMLVLLVLLLIPALFAVTDLAGLFGLILGGLALYLLHRHYRDRTPRDRTPAPGSPAQVEQPTGGENNTWVYPGADRDSAGYSTAAETERTSPPSWDPLGAAPFAWDLPEPGEQHQPEPEPPRAQRRSVTLVTLGLALSAGGISMASGMSPADAVAIGVGVLGTGMVVGAFLHGGRGLIGFAVPAAVLAMLLSVLPIDPWRGFTSQQVRPDTIGAVRGNYTGSVGNIELHLDDLRFAEGQDLGTRAHIGLGNISVHLPPDVDATVRCSTDMGAVDCLGEQREGRQPRVETTDFGADGPGGGTITLDLTAGTGNVEVFRG</sequence>
<evidence type="ECO:0000256" key="2">
    <source>
        <dbReference type="ARBA" id="ARBA00022475"/>
    </source>
</evidence>
<proteinExistence type="predicted"/>
<keyword evidence="4 7" id="KW-1133">Transmembrane helix</keyword>
<evidence type="ECO:0000256" key="6">
    <source>
        <dbReference type="SAM" id="MobiDB-lite"/>
    </source>
</evidence>
<feature type="transmembrane region" description="Helical" evidence="7">
    <location>
        <begin position="272"/>
        <end position="290"/>
    </location>
</feature>
<feature type="compositionally biased region" description="Polar residues" evidence="6">
    <location>
        <begin position="151"/>
        <end position="163"/>
    </location>
</feature>
<name>A0AAE3ZGH9_9ACTN</name>
<feature type="compositionally biased region" description="Polar residues" evidence="6">
    <location>
        <begin position="174"/>
        <end position="187"/>
    </location>
</feature>
<dbReference type="Pfam" id="PF04024">
    <property type="entry name" value="PspC"/>
    <property type="match status" value="1"/>
</dbReference>
<dbReference type="PANTHER" id="PTHR33885">
    <property type="entry name" value="PHAGE SHOCK PROTEIN C"/>
    <property type="match status" value="1"/>
</dbReference>
<dbReference type="PANTHER" id="PTHR33885:SF3">
    <property type="entry name" value="PHAGE SHOCK PROTEIN C"/>
    <property type="match status" value="1"/>
</dbReference>
<evidence type="ECO:0000256" key="4">
    <source>
        <dbReference type="ARBA" id="ARBA00022989"/>
    </source>
</evidence>
<dbReference type="Proteomes" id="UP001180845">
    <property type="component" value="Unassembled WGS sequence"/>
</dbReference>
<dbReference type="InterPro" id="IPR052027">
    <property type="entry name" value="PspC"/>
</dbReference>
<feature type="compositionally biased region" description="Basic and acidic residues" evidence="6">
    <location>
        <begin position="205"/>
        <end position="216"/>
    </location>
</feature>
<feature type="transmembrane region" description="Helical" evidence="7">
    <location>
        <begin position="49"/>
        <end position="76"/>
    </location>
</feature>
<feature type="domain" description="Phage shock protein PspC N-terminal" evidence="8">
    <location>
        <begin position="23"/>
        <end position="79"/>
    </location>
</feature>
<evidence type="ECO:0000313" key="10">
    <source>
        <dbReference type="Proteomes" id="UP001180845"/>
    </source>
</evidence>
<dbReference type="GO" id="GO:0005886">
    <property type="term" value="C:plasma membrane"/>
    <property type="evidence" value="ECO:0007669"/>
    <property type="project" value="UniProtKB-SubCell"/>
</dbReference>
<evidence type="ECO:0000256" key="3">
    <source>
        <dbReference type="ARBA" id="ARBA00022692"/>
    </source>
</evidence>
<feature type="transmembrane region" description="Helical" evidence="7">
    <location>
        <begin position="247"/>
        <end position="265"/>
    </location>
</feature>
<dbReference type="EMBL" id="JAVDXW010000001">
    <property type="protein sequence ID" value="MDR7302564.1"/>
    <property type="molecule type" value="Genomic_DNA"/>
</dbReference>
<keyword evidence="10" id="KW-1185">Reference proteome</keyword>
<evidence type="ECO:0000256" key="5">
    <source>
        <dbReference type="ARBA" id="ARBA00023136"/>
    </source>
</evidence>
<protein>
    <submittedName>
        <fullName evidence="9">Phage shock protein PspC (Stress-responsive transcriptional regulator)</fullName>
    </submittedName>
</protein>
<evidence type="ECO:0000259" key="8">
    <source>
        <dbReference type="Pfam" id="PF04024"/>
    </source>
</evidence>
<feature type="transmembrane region" description="Helical" evidence="7">
    <location>
        <begin position="222"/>
        <end position="241"/>
    </location>
</feature>
<evidence type="ECO:0000313" key="9">
    <source>
        <dbReference type="EMBL" id="MDR7302564.1"/>
    </source>
</evidence>
<reference evidence="9" key="1">
    <citation type="submission" date="2023-07" db="EMBL/GenBank/DDBJ databases">
        <title>Sequencing the genomes of 1000 actinobacteria strains.</title>
        <authorList>
            <person name="Klenk H.-P."/>
        </authorList>
    </citation>
    <scope>NUCLEOTIDE SEQUENCE</scope>
    <source>
        <strain evidence="9">DSM 45977</strain>
    </source>
</reference>
<keyword evidence="2" id="KW-1003">Cell membrane</keyword>
<organism evidence="9 10">
    <name type="scientific">Haloactinomyces albus</name>
    <dbReference type="NCBI Taxonomy" id="1352928"/>
    <lineage>
        <taxon>Bacteria</taxon>
        <taxon>Bacillati</taxon>
        <taxon>Actinomycetota</taxon>
        <taxon>Actinomycetes</taxon>
        <taxon>Actinopolysporales</taxon>
        <taxon>Actinopolysporaceae</taxon>
        <taxon>Haloactinomyces</taxon>
    </lineage>
</organism>
<dbReference type="RefSeq" id="WP_310274191.1">
    <property type="nucleotide sequence ID" value="NZ_JAVDXW010000001.1"/>
</dbReference>
<feature type="region of interest" description="Disordered" evidence="6">
    <location>
        <begin position="139"/>
        <end position="218"/>
    </location>
</feature>
<feature type="transmembrane region" description="Helical" evidence="7">
    <location>
        <begin position="96"/>
        <end position="129"/>
    </location>
</feature>
<evidence type="ECO:0000256" key="7">
    <source>
        <dbReference type="SAM" id="Phobius"/>
    </source>
</evidence>
<keyword evidence="3 7" id="KW-0812">Transmembrane</keyword>
<gene>
    <name evidence="9" type="ORF">JOF55_002745</name>
</gene>
<keyword evidence="5 7" id="KW-0472">Membrane</keyword>